<dbReference type="RefSeq" id="WP_220619427.1">
    <property type="nucleotide sequence ID" value="NZ_RKLR01000006.1"/>
</dbReference>
<evidence type="ECO:0000256" key="1">
    <source>
        <dbReference type="SAM" id="MobiDB-lite"/>
    </source>
</evidence>
<dbReference type="EMBL" id="RKLR01000006">
    <property type="protein sequence ID" value="MBX0324456.1"/>
    <property type="molecule type" value="Genomic_DNA"/>
</dbReference>
<keyword evidence="2" id="KW-0472">Membrane</keyword>
<evidence type="ECO:0000313" key="4">
    <source>
        <dbReference type="Proteomes" id="UP001430377"/>
    </source>
</evidence>
<proteinExistence type="predicted"/>
<keyword evidence="2" id="KW-0812">Transmembrane</keyword>
<keyword evidence="2" id="KW-1133">Transmembrane helix</keyword>
<keyword evidence="4" id="KW-1185">Reference proteome</keyword>
<gene>
    <name evidence="3" type="ORF">EGH21_15610</name>
</gene>
<dbReference type="AlphaFoldDB" id="A0AAW4PTE1"/>
<feature type="transmembrane region" description="Helical" evidence="2">
    <location>
        <begin position="15"/>
        <end position="40"/>
    </location>
</feature>
<evidence type="ECO:0000313" key="3">
    <source>
        <dbReference type="EMBL" id="MBX0324456.1"/>
    </source>
</evidence>
<accession>A0AAW4PTE1</accession>
<feature type="region of interest" description="Disordered" evidence="1">
    <location>
        <begin position="51"/>
        <end position="76"/>
    </location>
</feature>
<reference evidence="3 4" key="1">
    <citation type="submission" date="2021-06" db="EMBL/GenBank/DDBJ databases">
        <title>Halomicroarcula sp. a new haloarchaeum isolated from saline soil.</title>
        <authorList>
            <person name="Duran-Viseras A."/>
            <person name="Sanchez-Porro C."/>
            <person name="Ventosa A."/>
        </authorList>
    </citation>
    <scope>NUCLEOTIDE SEQUENCE [LARGE SCALE GENOMIC DNA]</scope>
    <source>
        <strain evidence="3 4">F13</strain>
    </source>
</reference>
<organism evidence="3 4">
    <name type="scientific">Haloarcula rubra</name>
    <dbReference type="NCBI Taxonomy" id="2487747"/>
    <lineage>
        <taxon>Archaea</taxon>
        <taxon>Methanobacteriati</taxon>
        <taxon>Methanobacteriota</taxon>
        <taxon>Stenosarchaea group</taxon>
        <taxon>Halobacteria</taxon>
        <taxon>Halobacteriales</taxon>
        <taxon>Haloarculaceae</taxon>
        <taxon>Haloarcula</taxon>
    </lineage>
</organism>
<dbReference type="Proteomes" id="UP001430377">
    <property type="component" value="Unassembled WGS sequence"/>
</dbReference>
<sequence>MLLLQLPFDFGFGEVAAQLIGAVGALVLLMLLVAFGAFAYKSLAGDGVRWPDEMEEDQDSEDGVKRGSDEDDWKYY</sequence>
<feature type="compositionally biased region" description="Basic and acidic residues" evidence="1">
    <location>
        <begin position="62"/>
        <end position="76"/>
    </location>
</feature>
<protein>
    <submittedName>
        <fullName evidence="3">Uncharacterized protein</fullName>
    </submittedName>
</protein>
<name>A0AAW4PTE1_9EURY</name>
<evidence type="ECO:0000256" key="2">
    <source>
        <dbReference type="SAM" id="Phobius"/>
    </source>
</evidence>
<comment type="caution">
    <text evidence="3">The sequence shown here is derived from an EMBL/GenBank/DDBJ whole genome shotgun (WGS) entry which is preliminary data.</text>
</comment>